<proteinExistence type="predicted"/>
<dbReference type="InterPro" id="IPR033248">
    <property type="entry name" value="Transketolase_C"/>
</dbReference>
<dbReference type="InterPro" id="IPR005475">
    <property type="entry name" value="Transketolase-like_Pyr-bd"/>
</dbReference>
<organism evidence="5 6">
    <name type="scientific">Lactonifactor longoviformis DSM 17459</name>
    <dbReference type="NCBI Taxonomy" id="1122155"/>
    <lineage>
        <taxon>Bacteria</taxon>
        <taxon>Bacillati</taxon>
        <taxon>Bacillota</taxon>
        <taxon>Clostridia</taxon>
        <taxon>Eubacteriales</taxon>
        <taxon>Clostridiaceae</taxon>
        <taxon>Lactonifactor</taxon>
    </lineage>
</organism>
<dbReference type="OrthoDB" id="9771835at2"/>
<evidence type="ECO:0000259" key="4">
    <source>
        <dbReference type="SMART" id="SM00861"/>
    </source>
</evidence>
<reference evidence="5 6" key="1">
    <citation type="submission" date="2016-11" db="EMBL/GenBank/DDBJ databases">
        <authorList>
            <person name="Jaros S."/>
            <person name="Januszkiewicz K."/>
            <person name="Wedrychowicz H."/>
        </authorList>
    </citation>
    <scope>NUCLEOTIDE SEQUENCE [LARGE SCALE GENOMIC DNA]</scope>
    <source>
        <strain evidence="5 6">DSM 17459</strain>
    </source>
</reference>
<dbReference type="Pfam" id="PF02780">
    <property type="entry name" value="Transketolase_C"/>
    <property type="match status" value="1"/>
</dbReference>
<keyword evidence="2" id="KW-0560">Oxidoreductase</keyword>
<evidence type="ECO:0000256" key="3">
    <source>
        <dbReference type="ARBA" id="ARBA00023052"/>
    </source>
</evidence>
<dbReference type="PANTHER" id="PTHR43257">
    <property type="entry name" value="PYRUVATE DEHYDROGENASE E1 COMPONENT BETA SUBUNIT"/>
    <property type="match status" value="1"/>
</dbReference>
<dbReference type="Proteomes" id="UP000184245">
    <property type="component" value="Unassembled WGS sequence"/>
</dbReference>
<dbReference type="AlphaFoldDB" id="A0A1M5BUG1"/>
<evidence type="ECO:0000313" key="6">
    <source>
        <dbReference type="Proteomes" id="UP000184245"/>
    </source>
</evidence>
<comment type="cofactor">
    <cofactor evidence="1">
        <name>thiamine diphosphate</name>
        <dbReference type="ChEBI" id="CHEBI:58937"/>
    </cofactor>
</comment>
<name>A0A1M5BUG1_9CLOT</name>
<dbReference type="Gene3D" id="3.40.50.970">
    <property type="match status" value="1"/>
</dbReference>
<accession>A0A1M5BUG1</accession>
<feature type="domain" description="Transketolase-like pyrimidine-binding" evidence="4">
    <location>
        <begin position="3"/>
        <end position="182"/>
    </location>
</feature>
<dbReference type="PANTHER" id="PTHR43257:SF2">
    <property type="entry name" value="PYRUVATE DEHYDROGENASE E1 COMPONENT SUBUNIT BETA"/>
    <property type="match status" value="1"/>
</dbReference>
<evidence type="ECO:0000256" key="2">
    <source>
        <dbReference type="ARBA" id="ARBA00023002"/>
    </source>
</evidence>
<dbReference type="Gene3D" id="3.40.50.920">
    <property type="match status" value="1"/>
</dbReference>
<dbReference type="SUPFAM" id="SSF52518">
    <property type="entry name" value="Thiamin diphosphate-binding fold (THDP-binding)"/>
    <property type="match status" value="1"/>
</dbReference>
<gene>
    <name evidence="5" type="ORF">SAMN02745158_03828</name>
</gene>
<dbReference type="RefSeq" id="WP_072854379.1">
    <property type="nucleotide sequence ID" value="NZ_FQVI01000030.1"/>
</dbReference>
<dbReference type="InterPro" id="IPR009014">
    <property type="entry name" value="Transketo_C/PFOR_II"/>
</dbReference>
<dbReference type="SMART" id="SM00861">
    <property type="entry name" value="Transket_pyr"/>
    <property type="match status" value="1"/>
</dbReference>
<evidence type="ECO:0000256" key="1">
    <source>
        <dbReference type="ARBA" id="ARBA00001964"/>
    </source>
</evidence>
<evidence type="ECO:0000313" key="5">
    <source>
        <dbReference type="EMBL" id="SHF46060.1"/>
    </source>
</evidence>
<protein>
    <submittedName>
        <fullName evidence="5">2-oxoisovalerate dehydrogenase E1 component beta subunit</fullName>
    </submittedName>
</protein>
<dbReference type="EMBL" id="FQVI01000030">
    <property type="protein sequence ID" value="SHF46060.1"/>
    <property type="molecule type" value="Genomic_DNA"/>
</dbReference>
<dbReference type="SUPFAM" id="SSF52922">
    <property type="entry name" value="TK C-terminal domain-like"/>
    <property type="match status" value="1"/>
</dbReference>
<dbReference type="Pfam" id="PF02779">
    <property type="entry name" value="Transket_pyr"/>
    <property type="match status" value="1"/>
</dbReference>
<dbReference type="GO" id="GO:0016491">
    <property type="term" value="F:oxidoreductase activity"/>
    <property type="evidence" value="ECO:0007669"/>
    <property type="project" value="UniProtKB-KW"/>
</dbReference>
<keyword evidence="6" id="KW-1185">Reference proteome</keyword>
<dbReference type="InterPro" id="IPR029061">
    <property type="entry name" value="THDP-binding"/>
</dbReference>
<dbReference type="STRING" id="1122155.SAMN02745158_03828"/>
<keyword evidence="3" id="KW-0786">Thiamine pyrophosphate</keyword>
<sequence length="326" mass="36164">MRVTLREGIRRVLFEEMQKNQEMIMMGEAFYYTGSLFSKVITPKFHLTYGKERILECPVAENGIIGIAFGAALAGMTVVPEIWAADFLLCVGNEIVNDIPKWRYQHRYREPIHMVIRAPMGLFSAGGGGPEHSQCTEAWLHNSPGLTIVAPSTVKDAMGLLRASLKCGDPVIFLEHRQVYDVEEEVEDTYFETELGKGRIVREGKDITIVAWGMMALRASGAADILKAEGIQAEVIDPRTIKPMDYQIILESVKKTGRLLVAEESPRTGSIAGEIMTRVAESGTGARMARLTMPDLPYHYIPEYEASTVPSEKEIAAKARELLGMA</sequence>